<dbReference type="Pfam" id="PF00370">
    <property type="entry name" value="FGGY_N"/>
    <property type="match status" value="1"/>
</dbReference>
<evidence type="ECO:0000256" key="6">
    <source>
        <dbReference type="ARBA" id="ARBA00023308"/>
    </source>
</evidence>
<name>A0A448L8P3_9BACT</name>
<protein>
    <submittedName>
        <fullName evidence="9">Rhamnulokinase</fullName>
        <ecNumber evidence="9">2.7.1.5</ecNumber>
    </submittedName>
</protein>
<evidence type="ECO:0000259" key="8">
    <source>
        <dbReference type="Pfam" id="PF02782"/>
    </source>
</evidence>
<keyword evidence="5" id="KW-0067">ATP-binding</keyword>
<feature type="domain" description="Carbohydrate kinase FGGY C-terminal" evidence="8">
    <location>
        <begin position="275"/>
        <end position="468"/>
    </location>
</feature>
<dbReference type="EC" id="2.7.1.5" evidence="9"/>
<evidence type="ECO:0000259" key="7">
    <source>
        <dbReference type="Pfam" id="PF00370"/>
    </source>
</evidence>
<sequence>MMKQLKSKQVGKQFFAVDLGATSGRTIIGSISTNGADDHTTAKPSIVLEELTRFDNALIPMHGHIYWDLFALYKEIIEGLRLAVQRNYHIESIGIDTWGCDFVCVGADGHLLRNPFSYRDPHTVGKMEAYFEQVMPKEQVYKKTGTQFMNLNSLYQLYAMHKAGDSVLKHADKILFIPDALNYLLTGKMVCEYSIASTSQMLNVYTRDIDTELIESWGLRREQFGKLVQSGTVIGELTEEVQKLTGLSAIPVVAVAEHDTASAVAAVPASNSHFAYLSSGTWSLMGIETQQAIVTQQTFERNFTNEGGVDGTIRFLKNICGMWLYECCRREWKKDTNIDVSHTTLIKEAMEAEGFRSIINPDDQMFASPDSMTAAVQDYCRKHNEPIPETRGQFCRCIYDSLALRYRQVFGWLKEFAPFPIDVLHVIGGGSQNNYLNQFTANSCNATVLAGPQECTAIGNIMLQAKAAGYVKDVWEMRQIIANSISPTRFIPQDAELWETAYEKYLHITGGSKD</sequence>
<evidence type="ECO:0000256" key="4">
    <source>
        <dbReference type="ARBA" id="ARBA00022777"/>
    </source>
</evidence>
<dbReference type="GeneID" id="85013115"/>
<keyword evidence="4 9" id="KW-0418">Kinase</keyword>
<keyword evidence="6" id="KW-0684">Rhamnose metabolism</keyword>
<proteinExistence type="inferred from homology"/>
<dbReference type="EMBL" id="LR134384">
    <property type="protein sequence ID" value="VEH16344.1"/>
    <property type="molecule type" value="Genomic_DNA"/>
</dbReference>
<organism evidence="9 10">
    <name type="scientific">Segatella oris</name>
    <dbReference type="NCBI Taxonomy" id="28135"/>
    <lineage>
        <taxon>Bacteria</taxon>
        <taxon>Pseudomonadati</taxon>
        <taxon>Bacteroidota</taxon>
        <taxon>Bacteroidia</taxon>
        <taxon>Bacteroidales</taxon>
        <taxon>Prevotellaceae</taxon>
        <taxon>Segatella</taxon>
    </lineage>
</organism>
<dbReference type="Proteomes" id="UP000274578">
    <property type="component" value="Chromosome 1"/>
</dbReference>
<dbReference type="AlphaFoldDB" id="A0A448L8P3"/>
<evidence type="ECO:0000256" key="5">
    <source>
        <dbReference type="ARBA" id="ARBA00022840"/>
    </source>
</evidence>
<gene>
    <name evidence="9" type="primary">rhaB</name>
    <name evidence="9" type="ORF">NCTC13071_02369</name>
</gene>
<evidence type="ECO:0000313" key="9">
    <source>
        <dbReference type="EMBL" id="VEH16344.1"/>
    </source>
</evidence>
<evidence type="ECO:0000256" key="2">
    <source>
        <dbReference type="ARBA" id="ARBA00022679"/>
    </source>
</evidence>
<dbReference type="Pfam" id="PF02782">
    <property type="entry name" value="FGGY_C"/>
    <property type="match status" value="1"/>
</dbReference>
<dbReference type="GO" id="GO:0005524">
    <property type="term" value="F:ATP binding"/>
    <property type="evidence" value="ECO:0007669"/>
    <property type="project" value="UniProtKB-KW"/>
</dbReference>
<dbReference type="PANTHER" id="PTHR43095">
    <property type="entry name" value="SUGAR KINASE"/>
    <property type="match status" value="1"/>
</dbReference>
<dbReference type="InterPro" id="IPR018485">
    <property type="entry name" value="FGGY_C"/>
</dbReference>
<dbReference type="GO" id="GO:0008993">
    <property type="term" value="F:rhamnulokinase activity"/>
    <property type="evidence" value="ECO:0007669"/>
    <property type="project" value="UniProtKB-EC"/>
</dbReference>
<dbReference type="SUPFAM" id="SSF53067">
    <property type="entry name" value="Actin-like ATPase domain"/>
    <property type="match status" value="2"/>
</dbReference>
<dbReference type="InterPro" id="IPR013449">
    <property type="entry name" value="Rhamnulokinase"/>
</dbReference>
<keyword evidence="2 9" id="KW-0808">Transferase</keyword>
<comment type="similarity">
    <text evidence="1">Belongs to the FGGY kinase family.</text>
</comment>
<evidence type="ECO:0000256" key="1">
    <source>
        <dbReference type="ARBA" id="ARBA00009156"/>
    </source>
</evidence>
<dbReference type="Gene3D" id="3.30.420.40">
    <property type="match status" value="2"/>
</dbReference>
<dbReference type="InterPro" id="IPR050406">
    <property type="entry name" value="FGGY_Carb_Kinase"/>
</dbReference>
<dbReference type="InterPro" id="IPR000577">
    <property type="entry name" value="Carb_kinase_FGGY"/>
</dbReference>
<dbReference type="GO" id="GO:0019301">
    <property type="term" value="P:rhamnose catabolic process"/>
    <property type="evidence" value="ECO:0007669"/>
    <property type="project" value="InterPro"/>
</dbReference>
<dbReference type="RefSeq" id="WP_018919679.1">
    <property type="nucleotide sequence ID" value="NZ_LR134384.1"/>
</dbReference>
<dbReference type="KEGG" id="poc:NCTC13071_02369"/>
<keyword evidence="3" id="KW-0547">Nucleotide-binding</keyword>
<reference evidence="9 10" key="1">
    <citation type="submission" date="2018-12" db="EMBL/GenBank/DDBJ databases">
        <authorList>
            <consortium name="Pathogen Informatics"/>
        </authorList>
    </citation>
    <scope>NUCLEOTIDE SEQUENCE [LARGE SCALE GENOMIC DNA]</scope>
    <source>
        <strain evidence="9 10">NCTC13071</strain>
    </source>
</reference>
<evidence type="ECO:0000256" key="3">
    <source>
        <dbReference type="ARBA" id="ARBA00022741"/>
    </source>
</evidence>
<dbReference type="InterPro" id="IPR043129">
    <property type="entry name" value="ATPase_NBD"/>
</dbReference>
<dbReference type="PIRSF" id="PIRSF000538">
    <property type="entry name" value="GlpK"/>
    <property type="match status" value="1"/>
</dbReference>
<dbReference type="InterPro" id="IPR018484">
    <property type="entry name" value="FGGY_N"/>
</dbReference>
<accession>A0A448L8P3</accession>
<evidence type="ECO:0000313" key="10">
    <source>
        <dbReference type="Proteomes" id="UP000274578"/>
    </source>
</evidence>
<feature type="domain" description="Carbohydrate kinase FGGY N-terminal" evidence="7">
    <location>
        <begin position="56"/>
        <end position="264"/>
    </location>
</feature>
<dbReference type="CDD" id="cd07771">
    <property type="entry name" value="ASKHA_NBD_FGGY_RhaB-like"/>
    <property type="match status" value="1"/>
</dbReference>